<sequence>MFQDFEVEPMFEDQVHERHQFKLNVEGMDYRGLFHEGEIHWFNPHPKQNLGDSHVEAIESQVYDLITDHLEQ</sequence>
<comment type="caution">
    <text evidence="1">The sequence shown here is derived from an EMBL/GenBank/DDBJ whole genome shotgun (WGS) entry which is preliminary data.</text>
</comment>
<proteinExistence type="predicted"/>
<dbReference type="EMBL" id="MAYT01000001">
    <property type="protein sequence ID" value="OCA92872.1"/>
    <property type="molecule type" value="Genomic_DNA"/>
</dbReference>
<evidence type="ECO:0000313" key="2">
    <source>
        <dbReference type="Proteomes" id="UP000092578"/>
    </source>
</evidence>
<organism evidence="1 2">
    <name type="scientific">Pseudobacillus wudalianchiensis</name>
    <dbReference type="NCBI Taxonomy" id="1743143"/>
    <lineage>
        <taxon>Bacteria</taxon>
        <taxon>Bacillati</taxon>
        <taxon>Bacillota</taxon>
        <taxon>Bacilli</taxon>
        <taxon>Bacillales</taxon>
        <taxon>Bacillaceae</taxon>
        <taxon>Pseudobacillus</taxon>
    </lineage>
</organism>
<name>A0A1B9B9X0_9BACI</name>
<dbReference type="Proteomes" id="UP000092578">
    <property type="component" value="Unassembled WGS sequence"/>
</dbReference>
<gene>
    <name evidence="1" type="ORF">A8F95_04085</name>
</gene>
<dbReference type="AlphaFoldDB" id="A0A1B9B9X0"/>
<reference evidence="2" key="1">
    <citation type="submission" date="2016-05" db="EMBL/GenBank/DDBJ databases">
        <authorList>
            <person name="Liu B."/>
            <person name="Wang J."/>
            <person name="Zhu Y."/>
            <person name="Liu G."/>
            <person name="Chen Q."/>
            <person name="Chen Z."/>
            <person name="Lan J."/>
            <person name="Che J."/>
            <person name="Ge C."/>
            <person name="Shi H."/>
            <person name="Pan Z."/>
            <person name="Liu X."/>
        </authorList>
    </citation>
    <scope>NUCLEOTIDE SEQUENCE [LARGE SCALE GENOMIC DNA]</scope>
    <source>
        <strain evidence="2">FJAT-27215</strain>
    </source>
</reference>
<evidence type="ECO:0000313" key="1">
    <source>
        <dbReference type="EMBL" id="OCA92872.1"/>
    </source>
</evidence>
<dbReference type="RefSeq" id="WP_065409327.1">
    <property type="nucleotide sequence ID" value="NZ_MAYT01000001.1"/>
</dbReference>
<accession>A0A1B9B9X0</accession>
<protein>
    <submittedName>
        <fullName evidence="1">Uncharacterized protein</fullName>
    </submittedName>
</protein>
<keyword evidence="2" id="KW-1185">Reference proteome</keyword>